<name>A0A0E9N286_9BACT</name>
<dbReference type="InterPro" id="IPR027417">
    <property type="entry name" value="P-loop_NTPase"/>
</dbReference>
<protein>
    <recommendedName>
        <fullName evidence="4">Terminase</fullName>
    </recommendedName>
</protein>
<feature type="compositionally biased region" description="Basic and acidic residues" evidence="1">
    <location>
        <begin position="490"/>
        <end position="501"/>
    </location>
</feature>
<keyword evidence="3" id="KW-1185">Reference proteome</keyword>
<evidence type="ECO:0008006" key="4">
    <source>
        <dbReference type="Google" id="ProtNLM"/>
    </source>
</evidence>
<evidence type="ECO:0000313" key="2">
    <source>
        <dbReference type="EMBL" id="GAO43781.1"/>
    </source>
</evidence>
<dbReference type="Proteomes" id="UP000033121">
    <property type="component" value="Unassembled WGS sequence"/>
</dbReference>
<dbReference type="AlphaFoldDB" id="A0A0E9N286"/>
<gene>
    <name evidence="2" type="ORF">FPE01S_02_08870</name>
</gene>
<dbReference type="EMBL" id="BBWV01000002">
    <property type="protein sequence ID" value="GAO43781.1"/>
    <property type="molecule type" value="Genomic_DNA"/>
</dbReference>
<feature type="region of interest" description="Disordered" evidence="1">
    <location>
        <begin position="490"/>
        <end position="528"/>
    </location>
</feature>
<dbReference type="RefSeq" id="WP_046369614.1">
    <property type="nucleotide sequence ID" value="NZ_BBWV01000002.1"/>
</dbReference>
<proteinExistence type="predicted"/>
<evidence type="ECO:0000256" key="1">
    <source>
        <dbReference type="SAM" id="MobiDB-lite"/>
    </source>
</evidence>
<dbReference type="STRING" id="1220578.FPE01S_02_08870"/>
<organism evidence="2 3">
    <name type="scientific">Flavihumibacter petaseus NBRC 106054</name>
    <dbReference type="NCBI Taxonomy" id="1220578"/>
    <lineage>
        <taxon>Bacteria</taxon>
        <taxon>Pseudomonadati</taxon>
        <taxon>Bacteroidota</taxon>
        <taxon>Chitinophagia</taxon>
        <taxon>Chitinophagales</taxon>
        <taxon>Chitinophagaceae</taxon>
        <taxon>Flavihumibacter</taxon>
    </lineage>
</organism>
<reference evidence="2 3" key="1">
    <citation type="submission" date="2015-04" db="EMBL/GenBank/DDBJ databases">
        <title>Whole genome shotgun sequence of Flavihumibacter petaseus NBRC 106054.</title>
        <authorList>
            <person name="Miyazawa S."/>
            <person name="Hosoyama A."/>
            <person name="Hashimoto M."/>
            <person name="Noguchi M."/>
            <person name="Tsuchikane K."/>
            <person name="Ohji S."/>
            <person name="Yamazoe A."/>
            <person name="Ichikawa N."/>
            <person name="Kimura A."/>
            <person name="Fujita N."/>
        </authorList>
    </citation>
    <scope>NUCLEOTIDE SEQUENCE [LARGE SCALE GENOMIC DNA]</scope>
    <source>
        <strain evidence="2 3">NBRC 106054</strain>
    </source>
</reference>
<evidence type="ECO:0000313" key="3">
    <source>
        <dbReference type="Proteomes" id="UP000033121"/>
    </source>
</evidence>
<accession>A0A0E9N286</accession>
<sequence length="528" mass="59704">MPAAKVNEYEQLAIDRLKRWRSDWVLFAEEALGVTMDDEQKAILRSVQVNKMTSVASGTARGKDFTAAVCAVCFLYLTPVWDVRGEMTENTKVALTAPTDRQVGNIMVPEFTRLFLRAKRNGIDLPGRLTGYDIRTDNKEWFLTGFKADSKRHESWSGFHASNTMFVVTEASGIPEDIFAAIEGNLQGNSRILIVFNPNVSTGYAATSQRSPRWKTFRLDSLNAPNVVEKRSIIPGQVDYEWVADKVENWCHMISQDDFSVTEGDFEWEGNLYRPNDLFRVKVRGMFPKVGSDVLVPQLWIEMANERWLEFKKDGLPVERPLRLGVDVAGMGRDSSCFCPRFGDLVEPFRLIHSGGVANHMEIVGVTKTILAQHTDSFRGVTPQAFIDTIGEGAGVYSRLVELEVPHVHSVKGSSAAKIGTTPMKDKTGVRTFRNYRAFLYWKVREWLDPDNDSKAMLPKDDYLLQELTETKWEMLSDGSIKIEEKEEIKKRIGRSPDRSDSLAQTFHNSPDVEAAPGKKKNLANFFR</sequence>
<dbReference type="Gene3D" id="3.30.420.240">
    <property type="match status" value="1"/>
</dbReference>
<comment type="caution">
    <text evidence="2">The sequence shown here is derived from an EMBL/GenBank/DDBJ whole genome shotgun (WGS) entry which is preliminary data.</text>
</comment>
<dbReference type="Gene3D" id="3.40.50.300">
    <property type="entry name" value="P-loop containing nucleotide triphosphate hydrolases"/>
    <property type="match status" value="1"/>
</dbReference>